<dbReference type="EMBL" id="CM051394">
    <property type="protein sequence ID" value="KAJ4728272.1"/>
    <property type="molecule type" value="Genomic_DNA"/>
</dbReference>
<accession>A0ACC1YX87</accession>
<protein>
    <submittedName>
        <fullName evidence="1">U-box domain-containing protein kinase family protein</fullName>
    </submittedName>
</protein>
<gene>
    <name evidence="1" type="ORF">OWV82_001237</name>
</gene>
<sequence length="894" mass="99760">MAVVSPAPAMTRGVDPIRFPGIRTSEILSSRGEIVDEQVARVIEDKIYVAVSKPVKESKSVLLWALQNSGGKRICIIHVHQPAQMIPVMGTKFPASSLKEEEVQAYREIERQDAHKILDEYLLICRRMGVRAEKLYAEYDSIEKGILELISQYGIQKLVMGAAADKHYKKKMMDLKSKKAVSVRLQAPAFCHIWFICDGNLIHTREGNLDGIDTQVAASSLQLSTNIEVGHPNRFRSRSVTLGHISPVKLTNPVQDLFHRVMSMNVDKNGGKLMTPPDSTGGLVSPCSRSEAEGSSDESVVSASTRRSPSQGSALSSSSSGGVIDISMIPCIRTEEVSTLPQDKEELLQSSPPSVLDGSIDDTLYDQLAQAMAEAENSRREAFEEALRRGKAEKDAIEAIRRAKASENLYAEELKQRKEIEEALEKEKLELERMKKQQDEVMEELRIALDQKSLLGSQIAESDRMVKELEQKIISAVDLLQNYKRERDELEMEQDNALKEAEELRKSRIEASSSTRMPQFFSEFSFSEVEAATHNFDPSLKIGEGGYGSIYKGLLRHTQVAIKMLHAHSLQGPAEFQQEVDVLSKMRHPNLVTLVGACPEAWTLIYEYLPNGSLEDRLSCRDNSPPLCWQTRICIAAELCSVLVFLHSCKPHSIVHGDLKPSNILLDANFVSKLSDFGICRLLSQNEFTSNYTTPCCRTDPKGTFAYMDPEFLATGELTPKSDVYSFGIILLRLLTGRPALGITKEVQYALDTGKLKNLLDPLAGDWPYFQAEQLANLAMRCCEMNRKSRPDLGTDVWRVLEPMRASCGGSTSYGLGSEEYCQPPPYYICPIFQEVMQDPHVAADGFTYEAEALRGWLDSGHDTSPMTNLPLAHKNLVPNLALRSAIQEWLQQH</sequence>
<reference evidence="1 2" key="1">
    <citation type="journal article" date="2023" name="Science">
        <title>Complex scaffold remodeling in plant triterpene biosynthesis.</title>
        <authorList>
            <person name="De La Pena R."/>
            <person name="Hodgson H."/>
            <person name="Liu J.C."/>
            <person name="Stephenson M.J."/>
            <person name="Martin A.C."/>
            <person name="Owen C."/>
            <person name="Harkess A."/>
            <person name="Leebens-Mack J."/>
            <person name="Jimenez L.E."/>
            <person name="Osbourn A."/>
            <person name="Sattely E.S."/>
        </authorList>
    </citation>
    <scope>NUCLEOTIDE SEQUENCE [LARGE SCALE GENOMIC DNA]</scope>
    <source>
        <strain evidence="2">cv. JPN11</strain>
        <tissue evidence="1">Leaf</tissue>
    </source>
</reference>
<proteinExistence type="predicted"/>
<keyword evidence="2" id="KW-1185">Reference proteome</keyword>
<evidence type="ECO:0000313" key="1">
    <source>
        <dbReference type="EMBL" id="KAJ4728272.1"/>
    </source>
</evidence>
<name>A0ACC1YX87_MELAZ</name>
<dbReference type="Proteomes" id="UP001164539">
    <property type="component" value="Chromosome 1"/>
</dbReference>
<evidence type="ECO:0000313" key="2">
    <source>
        <dbReference type="Proteomes" id="UP001164539"/>
    </source>
</evidence>
<comment type="caution">
    <text evidence="1">The sequence shown here is derived from an EMBL/GenBank/DDBJ whole genome shotgun (WGS) entry which is preliminary data.</text>
</comment>
<keyword evidence="1" id="KW-0808">Transferase</keyword>
<keyword evidence="1" id="KW-0418">Kinase</keyword>
<organism evidence="1 2">
    <name type="scientific">Melia azedarach</name>
    <name type="common">Chinaberry tree</name>
    <dbReference type="NCBI Taxonomy" id="155640"/>
    <lineage>
        <taxon>Eukaryota</taxon>
        <taxon>Viridiplantae</taxon>
        <taxon>Streptophyta</taxon>
        <taxon>Embryophyta</taxon>
        <taxon>Tracheophyta</taxon>
        <taxon>Spermatophyta</taxon>
        <taxon>Magnoliopsida</taxon>
        <taxon>eudicotyledons</taxon>
        <taxon>Gunneridae</taxon>
        <taxon>Pentapetalae</taxon>
        <taxon>rosids</taxon>
        <taxon>malvids</taxon>
        <taxon>Sapindales</taxon>
        <taxon>Meliaceae</taxon>
        <taxon>Melia</taxon>
    </lineage>
</organism>